<gene>
    <name evidence="9" type="ORF">M422DRAFT_271934</name>
    <name evidence="10" type="ORF">M422DRAFT_37807</name>
</gene>
<dbReference type="PROSITE" id="PS50071">
    <property type="entry name" value="HOMEOBOX_2"/>
    <property type="match status" value="1"/>
</dbReference>
<dbReference type="InterPro" id="IPR050453">
    <property type="entry name" value="LIM_Homeobox_TF"/>
</dbReference>
<dbReference type="EMBL" id="KN837352">
    <property type="protein sequence ID" value="KIJ26903.1"/>
    <property type="molecule type" value="Genomic_DNA"/>
</dbReference>
<feature type="region of interest" description="Disordered" evidence="7">
    <location>
        <begin position="418"/>
        <end position="513"/>
    </location>
</feature>
<dbReference type="AlphaFoldDB" id="A0A0C9UPX2"/>
<dbReference type="GO" id="GO:0000977">
    <property type="term" value="F:RNA polymerase II transcription regulatory region sequence-specific DNA binding"/>
    <property type="evidence" value="ECO:0007669"/>
    <property type="project" value="TreeGrafter"/>
</dbReference>
<feature type="domain" description="Homeobox" evidence="8">
    <location>
        <begin position="157"/>
        <end position="217"/>
    </location>
</feature>
<dbReference type="HOGENOM" id="CLU_515973_0_0_1"/>
<feature type="region of interest" description="Disordered" evidence="7">
    <location>
        <begin position="275"/>
        <end position="300"/>
    </location>
</feature>
<evidence type="ECO:0000256" key="4">
    <source>
        <dbReference type="ARBA" id="ARBA00023242"/>
    </source>
</evidence>
<keyword evidence="3 5" id="KW-0371">Homeobox</keyword>
<dbReference type="CDD" id="cd00086">
    <property type="entry name" value="homeodomain"/>
    <property type="match status" value="1"/>
</dbReference>
<dbReference type="InterPro" id="IPR001356">
    <property type="entry name" value="HD"/>
</dbReference>
<dbReference type="SMART" id="SM00389">
    <property type="entry name" value="HOX"/>
    <property type="match status" value="1"/>
</dbReference>
<accession>A0A0C9UPX2</accession>
<evidence type="ECO:0000256" key="7">
    <source>
        <dbReference type="SAM" id="MobiDB-lite"/>
    </source>
</evidence>
<evidence type="ECO:0000313" key="9">
    <source>
        <dbReference type="EMBL" id="KIJ26903.1"/>
    </source>
</evidence>
<comment type="subcellular location">
    <subcellularLocation>
        <location evidence="1 5 6">Nucleus</location>
    </subcellularLocation>
</comment>
<dbReference type="GO" id="GO:0000981">
    <property type="term" value="F:DNA-binding transcription factor activity, RNA polymerase II-specific"/>
    <property type="evidence" value="ECO:0007669"/>
    <property type="project" value="TreeGrafter"/>
</dbReference>
<feature type="DNA-binding region" description="Homeobox" evidence="5">
    <location>
        <begin position="159"/>
        <end position="218"/>
    </location>
</feature>
<evidence type="ECO:0000256" key="2">
    <source>
        <dbReference type="ARBA" id="ARBA00023125"/>
    </source>
</evidence>
<feature type="compositionally biased region" description="Acidic residues" evidence="7">
    <location>
        <begin position="278"/>
        <end position="292"/>
    </location>
</feature>
<feature type="compositionally biased region" description="Low complexity" evidence="7">
    <location>
        <begin position="418"/>
        <end position="449"/>
    </location>
</feature>
<dbReference type="EMBL" id="KN837337">
    <property type="protein sequence ID" value="KIJ27400.1"/>
    <property type="molecule type" value="Genomic_DNA"/>
</dbReference>
<keyword evidence="4 5" id="KW-0539">Nucleus</keyword>
<proteinExistence type="predicted"/>
<sequence length="528" mass="58532">MLGSETVSALSGALAVANSICESLDTPFPEISTSRAQEIPLDLHAYRLPSPQPLLQQLSRAGISAFTASKINDAYLRTAEGLKVKSEGILRESWSKLFSVQQHPDVMPAINLCKQMFEFQRKTYLSTLAQWEEQAIKLANSQIGSHGASSAEAQSSVQPKKPKRQFKSEFLPLFEFAFEKDRFPSREDKKHLARISSMSYRQVSVWFQNRRCRTGKHRRTTPMPQTLDEVKERLAGSAKEAFSASNPSSLRLFCRAQEAVEYAQVIPTMVEQKVFTSEEPEEPYDSDADDDTMMLNDHDHGDVDPILPESPPTPPIESNPLNMPTSTIVPAVYKPAQLRFDPFVVEHTPWMRQPVGYQSRRTIDSSSSSFEHVLEAFRDMDVLKTSLQPLSPRAPKATLSLSPRMPTIAFGRTAWRLSSGSSDTAESSSSPSSRSSSYSTMSSSSTLSTPQNSETDLPPMDDSVYSPRREPSPDSSEADTLFESIPYERAAKGNQDESEWGVGDNETLNDAAGSNKWEQLLAAVTAAS</sequence>
<keyword evidence="11" id="KW-1185">Reference proteome</keyword>
<dbReference type="OrthoDB" id="6159439at2759"/>
<name>A0A0C9UPX2_SPHS4</name>
<dbReference type="Proteomes" id="UP000054279">
    <property type="component" value="Unassembled WGS sequence"/>
</dbReference>
<organism evidence="10 11">
    <name type="scientific">Sphaerobolus stellatus (strain SS14)</name>
    <dbReference type="NCBI Taxonomy" id="990650"/>
    <lineage>
        <taxon>Eukaryota</taxon>
        <taxon>Fungi</taxon>
        <taxon>Dikarya</taxon>
        <taxon>Basidiomycota</taxon>
        <taxon>Agaricomycotina</taxon>
        <taxon>Agaricomycetes</taxon>
        <taxon>Phallomycetidae</taxon>
        <taxon>Geastrales</taxon>
        <taxon>Sphaerobolaceae</taxon>
        <taxon>Sphaerobolus</taxon>
    </lineage>
</organism>
<reference evidence="10 11" key="1">
    <citation type="submission" date="2014-06" db="EMBL/GenBank/DDBJ databases">
        <title>Evolutionary Origins and Diversification of the Mycorrhizal Mutualists.</title>
        <authorList>
            <consortium name="DOE Joint Genome Institute"/>
            <consortium name="Mycorrhizal Genomics Consortium"/>
            <person name="Kohler A."/>
            <person name="Kuo A."/>
            <person name="Nagy L.G."/>
            <person name="Floudas D."/>
            <person name="Copeland A."/>
            <person name="Barry K.W."/>
            <person name="Cichocki N."/>
            <person name="Veneault-Fourrey C."/>
            <person name="LaButti K."/>
            <person name="Lindquist E.A."/>
            <person name="Lipzen A."/>
            <person name="Lundell T."/>
            <person name="Morin E."/>
            <person name="Murat C."/>
            <person name="Riley R."/>
            <person name="Ohm R."/>
            <person name="Sun H."/>
            <person name="Tunlid A."/>
            <person name="Henrissat B."/>
            <person name="Grigoriev I.V."/>
            <person name="Hibbett D.S."/>
            <person name="Martin F."/>
        </authorList>
    </citation>
    <scope>NUCLEOTIDE SEQUENCE [LARGE SCALE GENOMIC DNA]</scope>
    <source>
        <strain evidence="10 11">SS14</strain>
    </source>
</reference>
<evidence type="ECO:0000313" key="10">
    <source>
        <dbReference type="EMBL" id="KIJ27400.1"/>
    </source>
</evidence>
<dbReference type="PANTHER" id="PTHR24208:SF166">
    <property type="entry name" value="LIM HOMEOBOX TRANSCRIPTION FACTOR 1 ALPHA, ISOFORM B"/>
    <property type="match status" value="1"/>
</dbReference>
<dbReference type="PANTHER" id="PTHR24208">
    <property type="entry name" value="LIM/HOMEOBOX PROTEIN LHX"/>
    <property type="match status" value="1"/>
</dbReference>
<evidence type="ECO:0000256" key="3">
    <source>
        <dbReference type="ARBA" id="ARBA00023155"/>
    </source>
</evidence>
<dbReference type="InterPro" id="IPR009057">
    <property type="entry name" value="Homeodomain-like_sf"/>
</dbReference>
<dbReference type="Gene3D" id="1.10.10.60">
    <property type="entry name" value="Homeodomain-like"/>
    <property type="match status" value="1"/>
</dbReference>
<dbReference type="Pfam" id="PF00046">
    <property type="entry name" value="Homeodomain"/>
    <property type="match status" value="1"/>
</dbReference>
<evidence type="ECO:0000256" key="6">
    <source>
        <dbReference type="RuleBase" id="RU000682"/>
    </source>
</evidence>
<evidence type="ECO:0000313" key="11">
    <source>
        <dbReference type="Proteomes" id="UP000054279"/>
    </source>
</evidence>
<keyword evidence="2 5" id="KW-0238">DNA-binding</keyword>
<evidence type="ECO:0000256" key="5">
    <source>
        <dbReference type="PROSITE-ProRule" id="PRU00108"/>
    </source>
</evidence>
<evidence type="ECO:0000256" key="1">
    <source>
        <dbReference type="ARBA" id="ARBA00004123"/>
    </source>
</evidence>
<dbReference type="GO" id="GO:0005634">
    <property type="term" value="C:nucleus"/>
    <property type="evidence" value="ECO:0007669"/>
    <property type="project" value="UniProtKB-SubCell"/>
</dbReference>
<dbReference type="SUPFAM" id="SSF46689">
    <property type="entry name" value="Homeodomain-like"/>
    <property type="match status" value="1"/>
</dbReference>
<evidence type="ECO:0000259" key="8">
    <source>
        <dbReference type="PROSITE" id="PS50071"/>
    </source>
</evidence>
<protein>
    <recommendedName>
        <fullName evidence="8">Homeobox domain-containing protein</fullName>
    </recommendedName>
</protein>